<evidence type="ECO:0000313" key="3">
    <source>
        <dbReference type="EMBL" id="TFE39308.1"/>
    </source>
</evidence>
<dbReference type="RefSeq" id="WP_134459503.1">
    <property type="nucleotide sequence ID" value="NZ_JBHMFL010000121.1"/>
</dbReference>
<name>A0A4Y8MPH3_9BURK</name>
<dbReference type="Pfam" id="PF13663">
    <property type="entry name" value="DUF4148"/>
    <property type="match status" value="1"/>
</dbReference>
<feature type="compositionally biased region" description="Polar residues" evidence="1">
    <location>
        <begin position="72"/>
        <end position="100"/>
    </location>
</feature>
<dbReference type="EMBL" id="SNVI01000002">
    <property type="protein sequence ID" value="TFE39308.1"/>
    <property type="molecule type" value="Genomic_DNA"/>
</dbReference>
<feature type="chain" id="PRO_5021277876" evidence="2">
    <location>
        <begin position="23"/>
        <end position="108"/>
    </location>
</feature>
<protein>
    <submittedName>
        <fullName evidence="3">DUF4148 domain-containing protein</fullName>
    </submittedName>
</protein>
<comment type="caution">
    <text evidence="3">The sequence shown here is derived from an EMBL/GenBank/DDBJ whole genome shotgun (WGS) entry which is preliminary data.</text>
</comment>
<keyword evidence="2" id="KW-0732">Signal</keyword>
<sequence>MKSLIEAVVIAALITAPLAAFAQSNQPVTRAQVRAELIQLEKAGYNPGTANDEDYPSNIQAAEARVAAQKSAAQTSGYGSATNGSSQAGSRSDTTNSSYSAPVVNYGR</sequence>
<gene>
    <name evidence="3" type="ORF">E2553_20850</name>
</gene>
<organism evidence="3 4">
    <name type="scientific">Paraburkholderia dipogonis</name>
    <dbReference type="NCBI Taxonomy" id="1211383"/>
    <lineage>
        <taxon>Bacteria</taxon>
        <taxon>Pseudomonadati</taxon>
        <taxon>Pseudomonadota</taxon>
        <taxon>Betaproteobacteria</taxon>
        <taxon>Burkholderiales</taxon>
        <taxon>Burkholderiaceae</taxon>
        <taxon>Paraburkholderia</taxon>
    </lineage>
</organism>
<dbReference type="AlphaFoldDB" id="A0A4Y8MPH3"/>
<feature type="signal peptide" evidence="2">
    <location>
        <begin position="1"/>
        <end position="22"/>
    </location>
</feature>
<reference evidence="3 4" key="1">
    <citation type="submission" date="2019-03" db="EMBL/GenBank/DDBJ databases">
        <title>Complete Genome Sequence of Paraburkholderia dipogonis ICMP 19430T, a Nitrogen-fixing Symbiont of the South African Invasive Legume Dipogon lignosus in New Zealand.</title>
        <authorList>
            <person name="De Meyer S.E."/>
        </authorList>
    </citation>
    <scope>NUCLEOTIDE SEQUENCE [LARGE SCALE GENOMIC DNA]</scope>
    <source>
        <strain evidence="3 4">ICMP 19430</strain>
    </source>
</reference>
<evidence type="ECO:0000256" key="2">
    <source>
        <dbReference type="SAM" id="SignalP"/>
    </source>
</evidence>
<evidence type="ECO:0000313" key="4">
    <source>
        <dbReference type="Proteomes" id="UP000297385"/>
    </source>
</evidence>
<accession>A0A4Y8MPH3</accession>
<proteinExistence type="predicted"/>
<dbReference type="GeneID" id="97304480"/>
<dbReference type="Proteomes" id="UP000297385">
    <property type="component" value="Unassembled WGS sequence"/>
</dbReference>
<feature type="region of interest" description="Disordered" evidence="1">
    <location>
        <begin position="72"/>
        <end position="108"/>
    </location>
</feature>
<evidence type="ECO:0000256" key="1">
    <source>
        <dbReference type="SAM" id="MobiDB-lite"/>
    </source>
</evidence>
<dbReference type="InterPro" id="IPR025421">
    <property type="entry name" value="DUF4148"/>
</dbReference>